<gene>
    <name evidence="2" type="ORF">BECKH772A_GA0070896_105291</name>
    <name evidence="1" type="ORF">BECKH772B_GA0070898_105142</name>
    <name evidence="3" type="ORF">BECKH772C_GA0070978_105242</name>
</gene>
<evidence type="ECO:0008006" key="4">
    <source>
        <dbReference type="Google" id="ProtNLM"/>
    </source>
</evidence>
<evidence type="ECO:0000313" key="1">
    <source>
        <dbReference type="EMBL" id="VFK04987.1"/>
    </source>
</evidence>
<name>A0A450VKH0_9GAMM</name>
<dbReference type="EMBL" id="CAADFJ010000524">
    <property type="protein sequence ID" value="VFK08552.1"/>
    <property type="molecule type" value="Genomic_DNA"/>
</dbReference>
<dbReference type="SUPFAM" id="SSF48613">
    <property type="entry name" value="Heme oxygenase-like"/>
    <property type="match status" value="1"/>
</dbReference>
<dbReference type="EMBL" id="CAADFG010000529">
    <property type="protein sequence ID" value="VFK05304.1"/>
    <property type="molecule type" value="Genomic_DNA"/>
</dbReference>
<dbReference type="Pfam" id="PF11251">
    <property type="entry name" value="DUF3050"/>
    <property type="match status" value="1"/>
</dbReference>
<evidence type="ECO:0000313" key="3">
    <source>
        <dbReference type="EMBL" id="VFK08552.1"/>
    </source>
</evidence>
<organism evidence="2">
    <name type="scientific">Candidatus Kentrum eta</name>
    <dbReference type="NCBI Taxonomy" id="2126337"/>
    <lineage>
        <taxon>Bacteria</taxon>
        <taxon>Pseudomonadati</taxon>
        <taxon>Pseudomonadota</taxon>
        <taxon>Gammaproteobacteria</taxon>
        <taxon>Candidatus Kentrum</taxon>
    </lineage>
</organism>
<evidence type="ECO:0000313" key="2">
    <source>
        <dbReference type="EMBL" id="VFK05304.1"/>
    </source>
</evidence>
<proteinExistence type="predicted"/>
<protein>
    <recommendedName>
        <fullName evidence="4">DUF3050 domain-containing protein</fullName>
    </recommendedName>
</protein>
<sequence length="269" mass="30477">MTEKTVTQNTTQKNLSLESIRPLRAQLDSHPVYAAVRTLDDLRTFMSHHIFSVWDFMSLLKSLQEELAPAHAPWSPVGNPTVRRFINELVLEEESDETPPDSAGKFSYMSHFELYAQAIEEVGASAEIAREFSHRASENGFVDALASVENRIPPAASAFMRKTFSFIRTGKPHVIAAAFALGREYIIPPMFRTLLEKMRIDKSQAPAFHYYLERHIHLDEDHHGPLSMLMLNELCGGDGQRIAEAEEAAREAMQARIVFWDGVLDTLRH</sequence>
<dbReference type="AlphaFoldDB" id="A0A450VKH0"/>
<accession>A0A450VKH0</accession>
<dbReference type="Gene3D" id="1.20.910.10">
    <property type="entry name" value="Heme oxygenase-like"/>
    <property type="match status" value="1"/>
</dbReference>
<dbReference type="InterPro" id="IPR016084">
    <property type="entry name" value="Haem_Oase-like_multi-hlx"/>
</dbReference>
<reference evidence="2" key="1">
    <citation type="submission" date="2019-02" db="EMBL/GenBank/DDBJ databases">
        <authorList>
            <person name="Gruber-Vodicka R. H."/>
            <person name="Seah K. B. B."/>
        </authorList>
    </citation>
    <scope>NUCLEOTIDE SEQUENCE</scope>
    <source>
        <strain evidence="3">BECK_SA2B12</strain>
        <strain evidence="2">BECK_SA2B15</strain>
        <strain evidence="1">BECK_SA2B20</strain>
    </source>
</reference>
<dbReference type="InterPro" id="IPR024423">
    <property type="entry name" value="DUF3050"/>
</dbReference>
<dbReference type="EMBL" id="CAADFI010000514">
    <property type="protein sequence ID" value="VFK04987.1"/>
    <property type="molecule type" value="Genomic_DNA"/>
</dbReference>